<accession>A0A2C9CZZ6</accession>
<protein>
    <submittedName>
        <fullName evidence="1">Phage minor tail protein</fullName>
    </submittedName>
</protein>
<dbReference type="EMBL" id="LT960552">
    <property type="protein sequence ID" value="SOK58948.1"/>
    <property type="molecule type" value="Genomic_DNA"/>
</dbReference>
<gene>
    <name evidence="1" type="primary">g140</name>
</gene>
<evidence type="ECO:0000313" key="1">
    <source>
        <dbReference type="EMBL" id="SOK58948.1"/>
    </source>
</evidence>
<dbReference type="Proteomes" id="UP000241364">
    <property type="component" value="Chromosome i"/>
</dbReference>
<reference evidence="2" key="1">
    <citation type="submission" date="2017-10" db="EMBL/GenBank/DDBJ databases">
        <authorList>
            <person name="Skurnik M."/>
        </authorList>
    </citation>
    <scope>NUCLEOTIDE SEQUENCE [LARGE SCALE GENOMIC DNA]</scope>
    <source>
        <strain evidence="2">fHe-Yen9-03</strain>
    </source>
</reference>
<proteinExistence type="predicted"/>
<evidence type="ECO:0000313" key="2">
    <source>
        <dbReference type="Proteomes" id="UP000241364"/>
    </source>
</evidence>
<organism evidence="1 2">
    <name type="scientific">Yersinia phage fHe-Yen9-03</name>
    <dbReference type="NCBI Taxonomy" id="2052743"/>
    <lineage>
        <taxon>Viruses</taxon>
        <taxon>Duplodnaviria</taxon>
        <taxon>Heunggongvirae</taxon>
        <taxon>Uroviricota</taxon>
        <taxon>Caudoviricetes</taxon>
        <taxon>Eneladusvirus</taxon>
        <taxon>Eneladusvirus Yen904</taxon>
    </lineage>
</organism>
<sequence>MSKKVIGNLNIAGTKLTAGNKNVVRSIDGTHLADSNGNIEIDFYTKDELDERLSILPISRYGSLNYLPVGTNGGAEGANGGSFQGASDVDLFRYRALMLENNGNLVLLRNGTNGAKRGVYYSYLLNGNTTTDFSNTINTIKQYKPSYFGSTYESYNIFGSDNKVLFGTLNRISDSNKSNYFLSITNGTFDDTKHVGVVIPSTSFTTTPVHTFMGNSKIYFMVDEYANQTGLGRIQYSIYSILISDVRTGSIASLSKINTWNSTGFYNKVFSNNSITMYSETSLTSTNTASNPFAVLASNITLFNPSTGGPADVIAYQDQSTGLIRIQLNFDAWGYGTYNGDIMYCRPQLSFSFVINETAKTAVLDSDFRTGPACTINNNLTYSGNAVIFDPTYTLKSTPTTVRRGNLRASYFINSIGEVYGIFTQNTGGAAQTIVRGKYSTNNIYEALNPKKYNTSDVVAGIYNGSYGSAVGSSLIGFELYPNNHFKVNTLNKGPKYDVAYCKYTPSPTYNYLSISRGTVLGLGPTPDRVLITDRTEIKNISNVNSYIDSSGNVTTYGGILIEDIKTDTYFQFNQNAEGTGTISVDNNILKVLSTAMYNYHNTNTTPLNPNPIHRKTVLCVSQKADIPSFIMTTMIATDMNAFVGISEVSVNTTNGTITNVTITKNVSYWKSQGGDIINVMGMDYPSTSGGFTFYEGSDFWFIGCQHPLFWGTIGSAYGIGMRMIVPKSTKTLTSIVYTTTSPFPEGYVNVYYYTAIPNVGFGQINATYNYNDDNCRIFFQNVGTTLAQYNDWTPNSTPILIASQDVAEGYILYFTEKTPVLIAGKVYNLPITTIDLHDIKANPASTTFYVYVTLDEGLISYNVSTSQIAESLTNMYIGTCTTNNIQISSINIIKRSRLDTYSPELNAKGSAIPVSSGLPTQTGTITW</sequence>
<name>A0A2C9CZZ6_9CAUD</name>